<evidence type="ECO:0000256" key="2">
    <source>
        <dbReference type="HAMAP-Rule" id="MF_02087"/>
    </source>
</evidence>
<dbReference type="PANTHER" id="PTHR10146:SF14">
    <property type="entry name" value="PYRIDOXAL PHOSPHATE HOMEOSTASIS PROTEIN"/>
    <property type="match status" value="1"/>
</dbReference>
<keyword evidence="1 2" id="KW-0663">Pyridoxal phosphate</keyword>
<evidence type="ECO:0000256" key="1">
    <source>
        <dbReference type="ARBA" id="ARBA00022898"/>
    </source>
</evidence>
<dbReference type="Pfam" id="PF01168">
    <property type="entry name" value="Ala_racemase_N"/>
    <property type="match status" value="1"/>
</dbReference>
<dbReference type="HAMAP" id="MF_02087">
    <property type="entry name" value="PLP_homeostasis"/>
    <property type="match status" value="1"/>
</dbReference>
<organism evidence="6">
    <name type="scientific">uncultured Sphingopyxis sp</name>
    <dbReference type="NCBI Taxonomy" id="310581"/>
    <lineage>
        <taxon>Bacteria</taxon>
        <taxon>Pseudomonadati</taxon>
        <taxon>Pseudomonadota</taxon>
        <taxon>Alphaproteobacteria</taxon>
        <taxon>Sphingomonadales</taxon>
        <taxon>Sphingomonadaceae</taxon>
        <taxon>Sphingopyxis</taxon>
        <taxon>environmental samples</taxon>
    </lineage>
</organism>
<feature type="domain" description="Alanine racemase N-terminal" evidence="5">
    <location>
        <begin position="73"/>
        <end position="276"/>
    </location>
</feature>
<reference evidence="6" key="1">
    <citation type="submission" date="2016-03" db="EMBL/GenBank/DDBJ databases">
        <authorList>
            <person name="Ploux O."/>
        </authorList>
    </citation>
    <scope>NUCLEOTIDE SEQUENCE</scope>
    <source>
        <strain evidence="6">UC10</strain>
    </source>
</reference>
<dbReference type="GO" id="GO:0030170">
    <property type="term" value="F:pyridoxal phosphate binding"/>
    <property type="evidence" value="ECO:0007669"/>
    <property type="project" value="UniProtKB-UniRule"/>
</dbReference>
<evidence type="ECO:0000256" key="4">
    <source>
        <dbReference type="SAM" id="MobiDB-lite"/>
    </source>
</evidence>
<dbReference type="InterPro" id="IPR029066">
    <property type="entry name" value="PLP-binding_barrel"/>
</dbReference>
<dbReference type="InterPro" id="IPR001608">
    <property type="entry name" value="Ala_racemase_N"/>
</dbReference>
<evidence type="ECO:0000256" key="3">
    <source>
        <dbReference type="RuleBase" id="RU004514"/>
    </source>
</evidence>
<dbReference type="SUPFAM" id="SSF51419">
    <property type="entry name" value="PLP-binding barrel"/>
    <property type="match status" value="1"/>
</dbReference>
<dbReference type="InterPro" id="IPR011078">
    <property type="entry name" value="PyrdxlP_homeostasis"/>
</dbReference>
<feature type="modified residue" description="N6-(pyridoxal phosphate)lysine" evidence="2">
    <location>
        <position position="94"/>
    </location>
</feature>
<protein>
    <recommendedName>
        <fullName evidence="2">Pyridoxal phosphate homeostasis protein</fullName>
        <shortName evidence="2">PLP homeostasis protein</shortName>
    </recommendedName>
</protein>
<feature type="compositionally biased region" description="Basic and acidic residues" evidence="4">
    <location>
        <begin position="51"/>
        <end position="61"/>
    </location>
</feature>
<comment type="similarity">
    <text evidence="2 3">Belongs to the pyridoxal phosphate-binding protein YggS/PROSC family.</text>
</comment>
<sequence>MPENDAAVGRQQRGEFDKAGPRPFVAEQPEFRQGVARAHRASYRRVASARNARDESGTMSEAAERLAEVQGHIADAAQRAQRRAGDICLIAVSKTHDAPAIRPLIAAGQRHFGENRVQEAAAKWPELRAETPGIMLHLIGQLQSNKAEEAVALFDAIHSVDRPSLVQALAKACAKAGRQPQLFVQVNIGDEEQKGGCAVAGLPALLTEAKEAGLTIDGLMAIPPADIEPAPFFALLDELAERHGLPLRSMGMSGDYETAVMLGATHVRVGTALFGPRG</sequence>
<dbReference type="FunFam" id="3.20.20.10:FF:000018">
    <property type="entry name" value="Pyridoxal phosphate homeostasis protein"/>
    <property type="match status" value="1"/>
</dbReference>
<dbReference type="CDD" id="cd00635">
    <property type="entry name" value="PLPDE_III_YBL036c_like"/>
    <property type="match status" value="1"/>
</dbReference>
<dbReference type="NCBIfam" id="TIGR00044">
    <property type="entry name" value="YggS family pyridoxal phosphate-dependent enzyme"/>
    <property type="match status" value="1"/>
</dbReference>
<gene>
    <name evidence="6" type="ORF">SPPYR_3711</name>
</gene>
<evidence type="ECO:0000259" key="5">
    <source>
        <dbReference type="Pfam" id="PF01168"/>
    </source>
</evidence>
<dbReference type="EMBL" id="LT598653">
    <property type="protein sequence ID" value="SBV34826.1"/>
    <property type="molecule type" value="Genomic_DNA"/>
</dbReference>
<comment type="function">
    <text evidence="2">Pyridoxal 5'-phosphate (PLP)-binding protein, which is involved in PLP homeostasis.</text>
</comment>
<proteinExistence type="inferred from homology"/>
<name>A0A1Y5Q1Q0_9SPHN</name>
<dbReference type="AlphaFoldDB" id="A0A1Y5Q1Q0"/>
<accession>A0A1Y5Q1Q0</accession>
<dbReference type="Gene3D" id="3.20.20.10">
    <property type="entry name" value="Alanine racemase"/>
    <property type="match status" value="1"/>
</dbReference>
<dbReference type="KEGG" id="sphu:SPPYR_3711"/>
<evidence type="ECO:0000313" key="6">
    <source>
        <dbReference type="EMBL" id="SBV34826.1"/>
    </source>
</evidence>
<feature type="region of interest" description="Disordered" evidence="4">
    <location>
        <begin position="1"/>
        <end position="61"/>
    </location>
</feature>
<dbReference type="PANTHER" id="PTHR10146">
    <property type="entry name" value="PROLINE SYNTHETASE CO-TRANSCRIBED BACTERIAL HOMOLOG PROTEIN"/>
    <property type="match status" value="1"/>
</dbReference>